<dbReference type="Gene3D" id="1.25.10.10">
    <property type="entry name" value="Leucine-rich Repeat Variant"/>
    <property type="match status" value="2"/>
</dbReference>
<dbReference type="AlphaFoldDB" id="A0A2Z6P358"/>
<feature type="repeat" description="ARM" evidence="2">
    <location>
        <begin position="189"/>
        <end position="232"/>
    </location>
</feature>
<dbReference type="PANTHER" id="PTHR46043">
    <property type="entry name" value="ARM REPEAT SUPERFAMILY PROTEIN"/>
    <property type="match status" value="1"/>
</dbReference>
<keyword evidence="1" id="KW-0677">Repeat</keyword>
<dbReference type="PROSITE" id="PS50176">
    <property type="entry name" value="ARM_REPEAT"/>
    <property type="match status" value="1"/>
</dbReference>
<sequence length="561" mass="60263">MKESTTTTQSSSDPITTCLNLTNSLLNNEIPTVHHLKSKWSIFKLKLTTLQTHLTDFSTDYSNTSTTNPLSLHLLHSITQTLNDAVSLSQHCQSHSPDLPLGKLQTQSQLDSLIATLHRHVTDCDVLFRSGLLLETPAFSKREAVRSLSRNLIARLQIGSSDSRATAIDSLLSLLNEDDKNVTIAVAQGVVPVLVRLLDSSSSSDMKEKTVAAISRVSIVESGKNNLLAEGLLLLNHLVRVLDSGSGLAIEKACIALQALSFTRDNARAIGSRGGISSLLGICQGGTPGSQASAAAVLRNLAKFNEIRENFAEENAVVVLLGLASSGTVLAQENAIGCVANLISEDESMRILAFKEGGVECLKNFWDSAPVIQSLEVGVEMLRYLAMTGPIAEVLVAEGFVGRVMGMLNCDVLTVRIAAARAVYAMGLNGGSKTKKEMGECGCVPFLIKMLDGKGAEEKESAAMALSVLLQHPFNRRIFRKDERGIVSAVHLLNPSLVNLDKKYPVSLLVSLLHSKTCRKQMVAAGACVYTQKLVELDVPGSKKLLDGLGRGKIWGVFARP</sequence>
<evidence type="ECO:0000313" key="5">
    <source>
        <dbReference type="Proteomes" id="UP000242715"/>
    </source>
</evidence>
<dbReference type="PANTHER" id="PTHR46043:SF13">
    <property type="entry name" value="ARM REPEAT SUPERFAMILY PROTEIN"/>
    <property type="match status" value="1"/>
</dbReference>
<accession>A0A2Z6P358</accession>
<dbReference type="Pfam" id="PF23005">
    <property type="entry name" value="DUF7032"/>
    <property type="match status" value="1"/>
</dbReference>
<dbReference type="InterPro" id="IPR000225">
    <property type="entry name" value="Armadillo"/>
</dbReference>
<name>A0A2Z6P358_TRISU</name>
<evidence type="ECO:0000313" key="4">
    <source>
        <dbReference type="EMBL" id="GAU38109.1"/>
    </source>
</evidence>
<feature type="domain" description="DUF7032" evidence="3">
    <location>
        <begin position="18"/>
        <end position="131"/>
    </location>
</feature>
<dbReference type="SMART" id="SM00185">
    <property type="entry name" value="ARM"/>
    <property type="match status" value="4"/>
</dbReference>
<organism evidence="4 5">
    <name type="scientific">Trifolium subterraneum</name>
    <name type="common">Subterranean clover</name>
    <dbReference type="NCBI Taxonomy" id="3900"/>
    <lineage>
        <taxon>Eukaryota</taxon>
        <taxon>Viridiplantae</taxon>
        <taxon>Streptophyta</taxon>
        <taxon>Embryophyta</taxon>
        <taxon>Tracheophyta</taxon>
        <taxon>Spermatophyta</taxon>
        <taxon>Magnoliopsida</taxon>
        <taxon>eudicotyledons</taxon>
        <taxon>Gunneridae</taxon>
        <taxon>Pentapetalae</taxon>
        <taxon>rosids</taxon>
        <taxon>fabids</taxon>
        <taxon>Fabales</taxon>
        <taxon>Fabaceae</taxon>
        <taxon>Papilionoideae</taxon>
        <taxon>50 kb inversion clade</taxon>
        <taxon>NPAAA clade</taxon>
        <taxon>Hologalegina</taxon>
        <taxon>IRL clade</taxon>
        <taxon>Trifolieae</taxon>
        <taxon>Trifolium</taxon>
    </lineage>
</organism>
<dbReference type="Pfam" id="PF00514">
    <property type="entry name" value="Arm"/>
    <property type="match status" value="1"/>
</dbReference>
<reference evidence="5" key="1">
    <citation type="journal article" date="2017" name="Front. Plant Sci.">
        <title>Climate Clever Clovers: New Paradigm to Reduce the Environmental Footprint of Ruminants by Breeding Low Methanogenic Forages Utilizing Haplotype Variation.</title>
        <authorList>
            <person name="Kaur P."/>
            <person name="Appels R."/>
            <person name="Bayer P.E."/>
            <person name="Keeble-Gagnere G."/>
            <person name="Wang J."/>
            <person name="Hirakawa H."/>
            <person name="Shirasawa K."/>
            <person name="Vercoe P."/>
            <person name="Stefanova K."/>
            <person name="Durmic Z."/>
            <person name="Nichols P."/>
            <person name="Revell C."/>
            <person name="Isobe S.N."/>
            <person name="Edwards D."/>
            <person name="Erskine W."/>
        </authorList>
    </citation>
    <scope>NUCLEOTIDE SEQUENCE [LARGE SCALE GENOMIC DNA]</scope>
    <source>
        <strain evidence="5">cv. Daliak</strain>
    </source>
</reference>
<protein>
    <recommendedName>
        <fullName evidence="3">DUF7032 domain-containing protein</fullName>
    </recommendedName>
</protein>
<keyword evidence="5" id="KW-1185">Reference proteome</keyword>
<dbReference type="InterPro" id="IPR054296">
    <property type="entry name" value="DUF7032"/>
</dbReference>
<dbReference type="SUPFAM" id="SSF48371">
    <property type="entry name" value="ARM repeat"/>
    <property type="match status" value="1"/>
</dbReference>
<dbReference type="Proteomes" id="UP000242715">
    <property type="component" value="Unassembled WGS sequence"/>
</dbReference>
<dbReference type="EMBL" id="DF973702">
    <property type="protein sequence ID" value="GAU38109.1"/>
    <property type="molecule type" value="Genomic_DNA"/>
</dbReference>
<proteinExistence type="predicted"/>
<evidence type="ECO:0000259" key="3">
    <source>
        <dbReference type="Pfam" id="PF23005"/>
    </source>
</evidence>
<dbReference type="OrthoDB" id="7537227at2759"/>
<evidence type="ECO:0000256" key="2">
    <source>
        <dbReference type="PROSITE-ProRule" id="PRU00259"/>
    </source>
</evidence>
<evidence type="ECO:0000256" key="1">
    <source>
        <dbReference type="ARBA" id="ARBA00022737"/>
    </source>
</evidence>
<dbReference type="InterPro" id="IPR011989">
    <property type="entry name" value="ARM-like"/>
</dbReference>
<gene>
    <name evidence="4" type="ORF">TSUD_317960</name>
</gene>
<dbReference type="InterPro" id="IPR016024">
    <property type="entry name" value="ARM-type_fold"/>
</dbReference>